<feature type="compositionally biased region" description="Polar residues" evidence="1">
    <location>
        <begin position="219"/>
        <end position="229"/>
    </location>
</feature>
<protein>
    <submittedName>
        <fullName evidence="2">Uncharacterized protein</fullName>
    </submittedName>
</protein>
<dbReference type="Gene3D" id="1.10.1520.10">
    <property type="entry name" value="Ribonuclease III domain"/>
    <property type="match status" value="1"/>
</dbReference>
<dbReference type="Proteomes" id="UP000027195">
    <property type="component" value="Unassembled WGS sequence"/>
</dbReference>
<evidence type="ECO:0000256" key="1">
    <source>
        <dbReference type="SAM" id="MobiDB-lite"/>
    </source>
</evidence>
<dbReference type="InParanoid" id="A0A067M002"/>
<dbReference type="GO" id="GO:0006396">
    <property type="term" value="P:RNA processing"/>
    <property type="evidence" value="ECO:0007669"/>
    <property type="project" value="InterPro"/>
</dbReference>
<sequence>MSRRYRFSHARVLAYLRNLIITPLPRQSPHRPASTRGRSAIYITASIPSRAARWTEIQVASRGTRAATSLHPLCLRAGHFLAHGPSVYSTTRSRPLKPAIVRIPDSNLKLLLPLPKPVRACPVAKPIVLPRDRALKILVHKVITHLSNHTLSELSGVRLHQSPYLFSPTGRAGVIEWKLLSLPMVELPTTPKLGISSDSTVYRMDRSAHADAEGPAQAPSKSRTPSNPALQRRLIGSSNLKSLSSVPCFSPSARVGDGYLDMVATAGLYLAPEGLDADGLRVSDLVNNKELRRLSRRLNLPAYMADPKDFTPNGWVARWKDGYREHPSNAIEVKRKYSADQLEAFVGVVQRRGGKLKAFSICKLLGVRLPQRLYAWPTLQHPALMRTTAAVTNCSSVEGEVAEGNASRLSALPLHRPRGGAAVRRTYLQEETR</sequence>
<dbReference type="GO" id="GO:0004525">
    <property type="term" value="F:ribonuclease III activity"/>
    <property type="evidence" value="ECO:0007669"/>
    <property type="project" value="InterPro"/>
</dbReference>
<evidence type="ECO:0000313" key="2">
    <source>
        <dbReference type="EMBL" id="KDQ07990.1"/>
    </source>
</evidence>
<keyword evidence="3" id="KW-1185">Reference proteome</keyword>
<organism evidence="2 3">
    <name type="scientific">Botryobasidium botryosum (strain FD-172 SS1)</name>
    <dbReference type="NCBI Taxonomy" id="930990"/>
    <lineage>
        <taxon>Eukaryota</taxon>
        <taxon>Fungi</taxon>
        <taxon>Dikarya</taxon>
        <taxon>Basidiomycota</taxon>
        <taxon>Agaricomycotina</taxon>
        <taxon>Agaricomycetes</taxon>
        <taxon>Cantharellales</taxon>
        <taxon>Botryobasidiaceae</taxon>
        <taxon>Botryobasidium</taxon>
    </lineage>
</organism>
<proteinExistence type="predicted"/>
<feature type="region of interest" description="Disordered" evidence="1">
    <location>
        <begin position="206"/>
        <end position="229"/>
    </location>
</feature>
<dbReference type="HOGENOM" id="CLU_633117_0_0_1"/>
<evidence type="ECO:0000313" key="3">
    <source>
        <dbReference type="Proteomes" id="UP000027195"/>
    </source>
</evidence>
<dbReference type="InterPro" id="IPR036389">
    <property type="entry name" value="RNase_III_sf"/>
</dbReference>
<dbReference type="SUPFAM" id="SSF69065">
    <property type="entry name" value="RNase III domain-like"/>
    <property type="match status" value="1"/>
</dbReference>
<dbReference type="AlphaFoldDB" id="A0A067M002"/>
<name>A0A067M002_BOTB1</name>
<dbReference type="EMBL" id="KL198097">
    <property type="protein sequence ID" value="KDQ07990.1"/>
    <property type="molecule type" value="Genomic_DNA"/>
</dbReference>
<gene>
    <name evidence="2" type="ORF">BOTBODRAFT_148921</name>
</gene>
<accession>A0A067M002</accession>
<reference evidence="3" key="1">
    <citation type="journal article" date="2014" name="Proc. Natl. Acad. Sci. U.S.A.">
        <title>Extensive sampling of basidiomycete genomes demonstrates inadequacy of the white-rot/brown-rot paradigm for wood decay fungi.</title>
        <authorList>
            <person name="Riley R."/>
            <person name="Salamov A.A."/>
            <person name="Brown D.W."/>
            <person name="Nagy L.G."/>
            <person name="Floudas D."/>
            <person name="Held B.W."/>
            <person name="Levasseur A."/>
            <person name="Lombard V."/>
            <person name="Morin E."/>
            <person name="Otillar R."/>
            <person name="Lindquist E.A."/>
            <person name="Sun H."/>
            <person name="LaButti K.M."/>
            <person name="Schmutz J."/>
            <person name="Jabbour D."/>
            <person name="Luo H."/>
            <person name="Baker S.E."/>
            <person name="Pisabarro A.G."/>
            <person name="Walton J.D."/>
            <person name="Blanchette R.A."/>
            <person name="Henrissat B."/>
            <person name="Martin F."/>
            <person name="Cullen D."/>
            <person name="Hibbett D.S."/>
            <person name="Grigoriev I.V."/>
        </authorList>
    </citation>
    <scope>NUCLEOTIDE SEQUENCE [LARGE SCALE GENOMIC DNA]</scope>
    <source>
        <strain evidence="3">FD-172 SS1</strain>
    </source>
</reference>